<evidence type="ECO:0000256" key="7">
    <source>
        <dbReference type="ARBA" id="ARBA00022695"/>
    </source>
</evidence>
<dbReference type="RefSeq" id="XP_030049770.1">
    <property type="nucleotide sequence ID" value="XM_030193910.1"/>
</dbReference>
<evidence type="ECO:0000256" key="1">
    <source>
        <dbReference type="ARBA" id="ARBA00004613"/>
    </source>
</evidence>
<proteinExistence type="inferred from homology"/>
<comment type="catalytic activity">
    <reaction evidence="10 11">
        <text>L-arginyl-[protein] + NAD(+) = N(omega)-(ADP-D-ribosyl)-L-arginyl-[protein] + nicotinamide + H(+)</text>
        <dbReference type="Rhea" id="RHEA:19149"/>
        <dbReference type="Rhea" id="RHEA-COMP:10532"/>
        <dbReference type="Rhea" id="RHEA-COMP:15087"/>
        <dbReference type="ChEBI" id="CHEBI:15378"/>
        <dbReference type="ChEBI" id="CHEBI:17154"/>
        <dbReference type="ChEBI" id="CHEBI:29965"/>
        <dbReference type="ChEBI" id="CHEBI:57540"/>
        <dbReference type="ChEBI" id="CHEBI:142554"/>
        <dbReference type="EC" id="2.4.2.31"/>
    </reaction>
</comment>
<organism evidence="12 13">
    <name type="scientific">Microcaecilia unicolor</name>
    <dbReference type="NCBI Taxonomy" id="1415580"/>
    <lineage>
        <taxon>Eukaryota</taxon>
        <taxon>Metazoa</taxon>
        <taxon>Chordata</taxon>
        <taxon>Craniata</taxon>
        <taxon>Vertebrata</taxon>
        <taxon>Euteleostomi</taxon>
        <taxon>Amphibia</taxon>
        <taxon>Gymnophiona</taxon>
        <taxon>Siphonopidae</taxon>
        <taxon>Microcaecilia</taxon>
    </lineage>
</organism>
<dbReference type="SUPFAM" id="SSF56399">
    <property type="entry name" value="ADP-ribosylation"/>
    <property type="match status" value="1"/>
</dbReference>
<dbReference type="EC" id="2.4.2.31" evidence="11"/>
<keyword evidence="11" id="KW-0520">NAD</keyword>
<dbReference type="KEGG" id="muo:115463431"/>
<evidence type="ECO:0000256" key="6">
    <source>
        <dbReference type="ARBA" id="ARBA00022679"/>
    </source>
</evidence>
<evidence type="ECO:0000256" key="4">
    <source>
        <dbReference type="ARBA" id="ARBA00022656"/>
    </source>
</evidence>
<dbReference type="AlphaFoldDB" id="A0A6P7XB85"/>
<comment type="subcellular location">
    <subcellularLocation>
        <location evidence="1">Secreted</location>
    </subcellularLocation>
</comment>
<dbReference type="PRINTS" id="PR00970">
    <property type="entry name" value="RIBTRNSFRASE"/>
</dbReference>
<keyword evidence="8 11" id="KW-0521">NADP</keyword>
<keyword evidence="7" id="KW-0548">Nucleotidyltransferase</keyword>
<dbReference type="GO" id="GO:0016779">
    <property type="term" value="F:nucleotidyltransferase activity"/>
    <property type="evidence" value="ECO:0007669"/>
    <property type="project" value="UniProtKB-KW"/>
</dbReference>
<evidence type="ECO:0000313" key="13">
    <source>
        <dbReference type="RefSeq" id="XP_030049768.1"/>
    </source>
</evidence>
<evidence type="ECO:0000256" key="2">
    <source>
        <dbReference type="ARBA" id="ARBA00009558"/>
    </source>
</evidence>
<accession>A0A6P7XB85</accession>
<dbReference type="GO" id="GO:0005576">
    <property type="term" value="C:extracellular region"/>
    <property type="evidence" value="ECO:0007669"/>
    <property type="project" value="UniProtKB-SubCell"/>
</dbReference>
<protein>
    <recommendedName>
        <fullName evidence="11">NAD(P)(+)--arginine ADP-ribosyltransferase</fullName>
        <ecNumber evidence="11">2.4.2.31</ecNumber>
    </recommendedName>
    <alternativeName>
        <fullName evidence="11">Mono(ADP-ribosyl)transferase</fullName>
    </alternativeName>
</protein>
<dbReference type="InterPro" id="IPR050999">
    <property type="entry name" value="ADP-ribosyltransferase_ARG"/>
</dbReference>
<evidence type="ECO:0000313" key="12">
    <source>
        <dbReference type="Proteomes" id="UP000515156"/>
    </source>
</evidence>
<keyword evidence="9" id="KW-0843">Virulence</keyword>
<dbReference type="RefSeq" id="XP_030049769.1">
    <property type="nucleotide sequence ID" value="XM_030193909.1"/>
</dbReference>
<dbReference type="PANTHER" id="PTHR10339:SF25">
    <property type="entry name" value="SECRETED EXOENZYME S"/>
    <property type="match status" value="1"/>
</dbReference>
<dbReference type="Pfam" id="PF01129">
    <property type="entry name" value="ART"/>
    <property type="match status" value="1"/>
</dbReference>
<evidence type="ECO:0000256" key="5">
    <source>
        <dbReference type="ARBA" id="ARBA00022676"/>
    </source>
</evidence>
<gene>
    <name evidence="13 14 15" type="primary">LOC115463431</name>
</gene>
<name>A0A6P7XB85_9AMPH</name>
<dbReference type="Gene3D" id="3.90.176.10">
    <property type="entry name" value="Toxin ADP-ribosyltransferase, Chain A, domain 1"/>
    <property type="match status" value="1"/>
</dbReference>
<keyword evidence="3" id="KW-0964">Secreted</keyword>
<keyword evidence="5 11" id="KW-0328">Glycosyltransferase</keyword>
<evidence type="ECO:0000313" key="15">
    <source>
        <dbReference type="RefSeq" id="XP_030049770.1"/>
    </source>
</evidence>
<keyword evidence="4" id="KW-0800">Toxin</keyword>
<evidence type="ECO:0000256" key="10">
    <source>
        <dbReference type="ARBA" id="ARBA00047597"/>
    </source>
</evidence>
<dbReference type="RefSeq" id="XP_030049768.1">
    <property type="nucleotide sequence ID" value="XM_030193908.1"/>
</dbReference>
<dbReference type="GO" id="GO:0003950">
    <property type="term" value="F:NAD+ poly-ADP-ribosyltransferase activity"/>
    <property type="evidence" value="ECO:0007669"/>
    <property type="project" value="TreeGrafter"/>
</dbReference>
<evidence type="ECO:0000256" key="3">
    <source>
        <dbReference type="ARBA" id="ARBA00022525"/>
    </source>
</evidence>
<dbReference type="InterPro" id="IPR000768">
    <property type="entry name" value="ART"/>
</dbReference>
<keyword evidence="12" id="KW-1185">Reference proteome</keyword>
<evidence type="ECO:0000313" key="14">
    <source>
        <dbReference type="RefSeq" id="XP_030049769.1"/>
    </source>
</evidence>
<sequence>MIRYLRLLATAITALIAVAIVVAVITCAVVFSNQNQQGGGGSSIISIPHIIYTNSDNEDDDEPTIVDELAFKMGREGQMDSQNPTVILQTLFKNQTEWAPAWRRAKQRASNLSLPIPMDYLTALVFYIDNQASIAKTLKKVQGESSHFPQPGLQILHFLSHGLWLLKQFNPGCYSGVYGGVSHTLGVHAGSLVRFDYLAVLSLERQVTQDSRNGSLVIVCTCHGVLLQNITESTLGKIVLIPPYEAFRVERHEGSTYYLSSVGTCSGYRCGVLEDKTEKCKPNQV</sequence>
<dbReference type="GeneID" id="115463431"/>
<dbReference type="Proteomes" id="UP000515156">
    <property type="component" value="Chromosome 2"/>
</dbReference>
<dbReference type="PANTHER" id="PTHR10339">
    <property type="entry name" value="ADP-RIBOSYLTRANSFERASE"/>
    <property type="match status" value="1"/>
</dbReference>
<dbReference type="GO" id="GO:0090729">
    <property type="term" value="F:toxin activity"/>
    <property type="evidence" value="ECO:0007669"/>
    <property type="project" value="UniProtKB-KW"/>
</dbReference>
<evidence type="ECO:0000256" key="11">
    <source>
        <dbReference type="RuleBase" id="RU361228"/>
    </source>
</evidence>
<keyword evidence="6 11" id="KW-0808">Transferase</keyword>
<comment type="similarity">
    <text evidence="2 11">Belongs to the Arg-specific ADP-ribosyltransferase family.</text>
</comment>
<evidence type="ECO:0000256" key="8">
    <source>
        <dbReference type="ARBA" id="ARBA00022857"/>
    </source>
</evidence>
<dbReference type="GO" id="GO:0106274">
    <property type="term" value="F:NAD+-protein-arginine ADP-ribosyltransferase activity"/>
    <property type="evidence" value="ECO:0007669"/>
    <property type="project" value="UniProtKB-EC"/>
</dbReference>
<evidence type="ECO:0000256" key="9">
    <source>
        <dbReference type="ARBA" id="ARBA00023026"/>
    </source>
</evidence>
<reference evidence="13 14" key="1">
    <citation type="submission" date="2025-04" db="UniProtKB">
        <authorList>
            <consortium name="RefSeq"/>
        </authorList>
    </citation>
    <scope>IDENTIFICATION</scope>
</reference>
<dbReference type="OrthoDB" id="423533at2759"/>